<dbReference type="EMBL" id="SUNI01000017">
    <property type="protein sequence ID" value="TJZ90335.1"/>
    <property type="molecule type" value="Genomic_DNA"/>
</dbReference>
<accession>A0A4U0R615</accession>
<feature type="transmembrane region" description="Helical" evidence="6">
    <location>
        <begin position="146"/>
        <end position="167"/>
    </location>
</feature>
<feature type="transmembrane region" description="Helical" evidence="6">
    <location>
        <begin position="12"/>
        <end position="33"/>
    </location>
</feature>
<dbReference type="InterPro" id="IPR051461">
    <property type="entry name" value="UPF0750_membrane"/>
</dbReference>
<evidence type="ECO:0000256" key="3">
    <source>
        <dbReference type="ARBA" id="ARBA00022692"/>
    </source>
</evidence>
<dbReference type="InterPro" id="IPR003740">
    <property type="entry name" value="YitT"/>
</dbReference>
<dbReference type="PANTHER" id="PTHR33545:SF5">
    <property type="entry name" value="UPF0750 MEMBRANE PROTEIN YITT"/>
    <property type="match status" value="1"/>
</dbReference>
<dbReference type="AlphaFoldDB" id="A0A4U0R615"/>
<evidence type="ECO:0000256" key="6">
    <source>
        <dbReference type="SAM" id="Phobius"/>
    </source>
</evidence>
<evidence type="ECO:0000256" key="4">
    <source>
        <dbReference type="ARBA" id="ARBA00022989"/>
    </source>
</evidence>
<sequence length="205" mass="21672">MTLKSPVPIYDLQGIAFGILLTSLGVTFLKAAALTTGQTAGAAVLLSYVLPLDFGLVFLLVSLPFLWLAFKHRSRSFALRTTVAVLGISVTSALLGRWITFDTLPPLLAAILAGSCSGAGLLALFRHNASAGGLGIVALMVEERTGFRTGWFQMCFDALVFLVALAVLPVDRVVYSLIGAVVLNAVIAWNFKLPPAPAPEVRSDA</sequence>
<dbReference type="Pfam" id="PF02588">
    <property type="entry name" value="YitT_membrane"/>
    <property type="match status" value="1"/>
</dbReference>
<dbReference type="GO" id="GO:0005886">
    <property type="term" value="C:plasma membrane"/>
    <property type="evidence" value="ECO:0007669"/>
    <property type="project" value="UniProtKB-SubCell"/>
</dbReference>
<dbReference type="OrthoDB" id="3296441at2"/>
<comment type="subcellular location">
    <subcellularLocation>
        <location evidence="1">Cell membrane</location>
        <topology evidence="1">Multi-pass membrane protein</topology>
    </subcellularLocation>
</comment>
<evidence type="ECO:0000256" key="5">
    <source>
        <dbReference type="ARBA" id="ARBA00023136"/>
    </source>
</evidence>
<keyword evidence="2" id="KW-1003">Cell membrane</keyword>
<keyword evidence="5 6" id="KW-0472">Membrane</keyword>
<organism evidence="7 8">
    <name type="scientific">Paracoccus gahaiensis</name>
    <dbReference type="NCBI Taxonomy" id="1706839"/>
    <lineage>
        <taxon>Bacteria</taxon>
        <taxon>Pseudomonadati</taxon>
        <taxon>Pseudomonadota</taxon>
        <taxon>Alphaproteobacteria</taxon>
        <taxon>Rhodobacterales</taxon>
        <taxon>Paracoccaceae</taxon>
        <taxon>Paracoccus</taxon>
    </lineage>
</organism>
<proteinExistence type="predicted"/>
<evidence type="ECO:0000313" key="7">
    <source>
        <dbReference type="EMBL" id="TJZ90335.1"/>
    </source>
</evidence>
<dbReference type="PANTHER" id="PTHR33545">
    <property type="entry name" value="UPF0750 MEMBRANE PROTEIN YITT-RELATED"/>
    <property type="match status" value="1"/>
</dbReference>
<feature type="transmembrane region" description="Helical" evidence="6">
    <location>
        <begin position="106"/>
        <end position="125"/>
    </location>
</feature>
<feature type="transmembrane region" description="Helical" evidence="6">
    <location>
        <begin position="173"/>
        <end position="191"/>
    </location>
</feature>
<keyword evidence="4 6" id="KW-1133">Transmembrane helix</keyword>
<feature type="transmembrane region" description="Helical" evidence="6">
    <location>
        <begin position="45"/>
        <end position="70"/>
    </location>
</feature>
<keyword evidence="3 6" id="KW-0812">Transmembrane</keyword>
<dbReference type="Proteomes" id="UP000309747">
    <property type="component" value="Unassembled WGS sequence"/>
</dbReference>
<feature type="transmembrane region" description="Helical" evidence="6">
    <location>
        <begin position="77"/>
        <end position="100"/>
    </location>
</feature>
<dbReference type="RefSeq" id="WP_136887011.1">
    <property type="nucleotide sequence ID" value="NZ_SUNI01000017.1"/>
</dbReference>
<comment type="caution">
    <text evidence="7">The sequence shown here is derived from an EMBL/GenBank/DDBJ whole genome shotgun (WGS) entry which is preliminary data.</text>
</comment>
<keyword evidence="8" id="KW-1185">Reference proteome</keyword>
<evidence type="ECO:0000313" key="8">
    <source>
        <dbReference type="Proteomes" id="UP000309747"/>
    </source>
</evidence>
<evidence type="ECO:0000256" key="2">
    <source>
        <dbReference type="ARBA" id="ARBA00022475"/>
    </source>
</evidence>
<protein>
    <submittedName>
        <fullName evidence="7">YitT family protein</fullName>
    </submittedName>
</protein>
<evidence type="ECO:0000256" key="1">
    <source>
        <dbReference type="ARBA" id="ARBA00004651"/>
    </source>
</evidence>
<name>A0A4U0R615_9RHOB</name>
<gene>
    <name evidence="7" type="ORF">FA743_15525</name>
</gene>
<reference evidence="7 8" key="1">
    <citation type="submission" date="2019-04" db="EMBL/GenBank/DDBJ databases">
        <authorList>
            <person name="Li J."/>
        </authorList>
    </citation>
    <scope>NUCLEOTIDE SEQUENCE [LARGE SCALE GENOMIC DNA]</scope>
    <source>
        <strain evidence="7 8">KCTC 42687</strain>
    </source>
</reference>